<evidence type="ECO:0000313" key="3">
    <source>
        <dbReference type="EMBL" id="KAB1653420.1"/>
    </source>
</evidence>
<protein>
    <submittedName>
        <fullName evidence="3">Uncharacterized protein</fullName>
    </submittedName>
</protein>
<dbReference type="RefSeq" id="WP_179558122.1">
    <property type="nucleotide sequence ID" value="NZ_JACCFV010000001.1"/>
</dbReference>
<reference evidence="3 5" key="1">
    <citation type="submission" date="2019-09" db="EMBL/GenBank/DDBJ databases">
        <title>Phylogeny of genus Pseudoclavibacter and closely related genus.</title>
        <authorList>
            <person name="Li Y."/>
        </authorList>
    </citation>
    <scope>NUCLEOTIDE SEQUENCE [LARGE SCALE GENOMIC DNA]</scope>
    <source>
        <strain evidence="3 5">DSM 23821</strain>
    </source>
</reference>
<comment type="caution">
    <text evidence="3">The sequence shown here is derived from an EMBL/GenBank/DDBJ whole genome shotgun (WGS) entry which is preliminary data.</text>
</comment>
<evidence type="ECO:0000313" key="4">
    <source>
        <dbReference type="EMBL" id="KAB1657216.1"/>
    </source>
</evidence>
<dbReference type="AlphaFoldDB" id="A0A7J5BN82"/>
<dbReference type="EMBL" id="WBJZ01000009">
    <property type="protein sequence ID" value="KAB1657216.1"/>
    <property type="molecule type" value="Genomic_DNA"/>
</dbReference>
<evidence type="ECO:0000256" key="1">
    <source>
        <dbReference type="SAM" id="MobiDB-lite"/>
    </source>
</evidence>
<keyword evidence="5" id="KW-1185">Reference proteome</keyword>
<dbReference type="EMBL" id="WBJZ01000023">
    <property type="protein sequence ID" value="KAB1653420.1"/>
    <property type="molecule type" value="Genomic_DNA"/>
</dbReference>
<feature type="region of interest" description="Disordered" evidence="1">
    <location>
        <begin position="1"/>
        <end position="66"/>
    </location>
</feature>
<proteinExistence type="predicted"/>
<feature type="compositionally biased region" description="Basic and acidic residues" evidence="1">
    <location>
        <begin position="1"/>
        <end position="18"/>
    </location>
</feature>
<feature type="compositionally biased region" description="Low complexity" evidence="1">
    <location>
        <begin position="25"/>
        <end position="45"/>
    </location>
</feature>
<sequence>MNDEALRPREPSDERDAARTGSLEPTTSSDAAATPTAAPSGPVPSGTEPGAAHPPPVSVPDADAAADVSRPLEQPLAPEFQAPAPASTPLGTATAHGAVPGIAYASFVIGIVVASLGVVIALLMILSGFASAATGARLPAQLGFVLAIVGLVPLILVIVFGHIGIRASNEAGASTRFARTGRRLGYLSLLALPGGILIGAFGAGIVAAIT</sequence>
<feature type="transmembrane region" description="Helical" evidence="2">
    <location>
        <begin position="142"/>
        <end position="165"/>
    </location>
</feature>
<organism evidence="3 5">
    <name type="scientific">Pseudoclavibacter chungangensis</name>
    <dbReference type="NCBI Taxonomy" id="587635"/>
    <lineage>
        <taxon>Bacteria</taxon>
        <taxon>Bacillati</taxon>
        <taxon>Actinomycetota</taxon>
        <taxon>Actinomycetes</taxon>
        <taxon>Micrococcales</taxon>
        <taxon>Microbacteriaceae</taxon>
        <taxon>Pseudoclavibacter</taxon>
    </lineage>
</organism>
<feature type="transmembrane region" description="Helical" evidence="2">
    <location>
        <begin position="102"/>
        <end position="130"/>
    </location>
</feature>
<evidence type="ECO:0000256" key="2">
    <source>
        <dbReference type="SAM" id="Phobius"/>
    </source>
</evidence>
<dbReference type="Proteomes" id="UP000467240">
    <property type="component" value="Unassembled WGS sequence"/>
</dbReference>
<keyword evidence="2" id="KW-1133">Transmembrane helix</keyword>
<keyword evidence="2" id="KW-0472">Membrane</keyword>
<evidence type="ECO:0000313" key="5">
    <source>
        <dbReference type="Proteomes" id="UP000467240"/>
    </source>
</evidence>
<accession>A0A7J5BN82</accession>
<name>A0A7J5BN82_9MICO</name>
<keyword evidence="2" id="KW-0812">Transmembrane</keyword>
<feature type="transmembrane region" description="Helical" evidence="2">
    <location>
        <begin position="186"/>
        <end position="209"/>
    </location>
</feature>
<gene>
    <name evidence="4" type="ORF">F8O01_08140</name>
    <name evidence="3" type="ORF">F8O01_15205</name>
</gene>